<sequence length="131" mass="14746">MVGLQVHRKDLFQLQLLSESTYCAKNDCQFSQVTGFQDSALFPDSSALELDFDIIEQQSQIITPKWEEQYWWLLLQQLTVSSLNLGQAVQILKNGTIIKKGGWALPPGELIASLISGKKEENMEKACSVKQ</sequence>
<dbReference type="EMBL" id="SNRW01003851">
    <property type="protein sequence ID" value="KAA6388781.1"/>
    <property type="molecule type" value="Genomic_DNA"/>
</dbReference>
<evidence type="ECO:0000313" key="1">
    <source>
        <dbReference type="EMBL" id="KAA6388781.1"/>
    </source>
</evidence>
<evidence type="ECO:0000313" key="2">
    <source>
        <dbReference type="Proteomes" id="UP000324800"/>
    </source>
</evidence>
<proteinExistence type="predicted"/>
<dbReference type="AlphaFoldDB" id="A0A5J4W1F7"/>
<gene>
    <name evidence="1" type="ORF">EZS28_015696</name>
</gene>
<reference evidence="1 2" key="1">
    <citation type="submission" date="2019-03" db="EMBL/GenBank/DDBJ databases">
        <title>Single cell metagenomics reveals metabolic interactions within the superorganism composed of flagellate Streblomastix strix and complex community of Bacteroidetes bacteria on its surface.</title>
        <authorList>
            <person name="Treitli S.C."/>
            <person name="Kolisko M."/>
            <person name="Husnik F."/>
            <person name="Keeling P."/>
            <person name="Hampl V."/>
        </authorList>
    </citation>
    <scope>NUCLEOTIDE SEQUENCE [LARGE SCALE GENOMIC DNA]</scope>
    <source>
        <strain evidence="1">ST1C</strain>
    </source>
</reference>
<comment type="caution">
    <text evidence="1">The sequence shown here is derived from an EMBL/GenBank/DDBJ whole genome shotgun (WGS) entry which is preliminary data.</text>
</comment>
<name>A0A5J4W1F7_9EUKA</name>
<organism evidence="1 2">
    <name type="scientific">Streblomastix strix</name>
    <dbReference type="NCBI Taxonomy" id="222440"/>
    <lineage>
        <taxon>Eukaryota</taxon>
        <taxon>Metamonada</taxon>
        <taxon>Preaxostyla</taxon>
        <taxon>Oxymonadida</taxon>
        <taxon>Streblomastigidae</taxon>
        <taxon>Streblomastix</taxon>
    </lineage>
</organism>
<accession>A0A5J4W1F7</accession>
<protein>
    <submittedName>
        <fullName evidence="1">Uncharacterized protein</fullName>
    </submittedName>
</protein>
<dbReference type="Proteomes" id="UP000324800">
    <property type="component" value="Unassembled WGS sequence"/>
</dbReference>